<dbReference type="CDD" id="cd00075">
    <property type="entry name" value="HATPase"/>
    <property type="match status" value="1"/>
</dbReference>
<dbReference type="EC" id="2.7.13.3" evidence="3"/>
<dbReference type="AlphaFoldDB" id="A0A934RU80"/>
<evidence type="ECO:0000256" key="9">
    <source>
        <dbReference type="ARBA" id="ARBA00023012"/>
    </source>
</evidence>
<dbReference type="Gene3D" id="1.10.287.130">
    <property type="match status" value="1"/>
</dbReference>
<feature type="domain" description="Histidine kinase" evidence="12">
    <location>
        <begin position="286"/>
        <end position="504"/>
    </location>
</feature>
<dbReference type="PANTHER" id="PTHR45436">
    <property type="entry name" value="SENSOR HISTIDINE KINASE YKOH"/>
    <property type="match status" value="1"/>
</dbReference>
<dbReference type="InterPro" id="IPR005467">
    <property type="entry name" value="His_kinase_dom"/>
</dbReference>
<keyword evidence="9" id="KW-0902">Two-component regulatory system</keyword>
<evidence type="ECO:0000256" key="8">
    <source>
        <dbReference type="ARBA" id="ARBA00022989"/>
    </source>
</evidence>
<dbReference type="Pfam" id="PF00512">
    <property type="entry name" value="HisKA"/>
    <property type="match status" value="1"/>
</dbReference>
<evidence type="ECO:0000256" key="3">
    <source>
        <dbReference type="ARBA" id="ARBA00012438"/>
    </source>
</evidence>
<evidence type="ECO:0000256" key="2">
    <source>
        <dbReference type="ARBA" id="ARBA00004370"/>
    </source>
</evidence>
<evidence type="ECO:0000313" key="15">
    <source>
        <dbReference type="Proteomes" id="UP000617628"/>
    </source>
</evidence>
<dbReference type="InterPro" id="IPR003661">
    <property type="entry name" value="HisK_dim/P_dom"/>
</dbReference>
<gene>
    <name evidence="14" type="ORF">JIN87_06550</name>
</gene>
<dbReference type="PROSITE" id="PS50109">
    <property type="entry name" value="HIS_KIN"/>
    <property type="match status" value="1"/>
</dbReference>
<protein>
    <recommendedName>
        <fullName evidence="3">histidine kinase</fullName>
        <ecNumber evidence="3">2.7.13.3</ecNumber>
    </recommendedName>
</protein>
<dbReference type="InterPro" id="IPR003660">
    <property type="entry name" value="HAMP_dom"/>
</dbReference>
<dbReference type="GO" id="GO:0016020">
    <property type="term" value="C:membrane"/>
    <property type="evidence" value="ECO:0007669"/>
    <property type="project" value="UniProtKB-SubCell"/>
</dbReference>
<keyword evidence="7" id="KW-0418">Kinase</keyword>
<evidence type="ECO:0000259" key="13">
    <source>
        <dbReference type="PROSITE" id="PS50885"/>
    </source>
</evidence>
<feature type="domain" description="HAMP" evidence="13">
    <location>
        <begin position="225"/>
        <end position="278"/>
    </location>
</feature>
<dbReference type="InterPro" id="IPR036097">
    <property type="entry name" value="HisK_dim/P_sf"/>
</dbReference>
<proteinExistence type="predicted"/>
<organism evidence="14 15">
    <name type="scientific">Pelagicoccus mobilis</name>
    <dbReference type="NCBI Taxonomy" id="415221"/>
    <lineage>
        <taxon>Bacteria</taxon>
        <taxon>Pseudomonadati</taxon>
        <taxon>Verrucomicrobiota</taxon>
        <taxon>Opitutia</taxon>
        <taxon>Puniceicoccales</taxon>
        <taxon>Pelagicoccaceae</taxon>
        <taxon>Pelagicoccus</taxon>
    </lineage>
</organism>
<evidence type="ECO:0000256" key="7">
    <source>
        <dbReference type="ARBA" id="ARBA00022777"/>
    </source>
</evidence>
<comment type="subcellular location">
    <subcellularLocation>
        <location evidence="2">Membrane</location>
    </subcellularLocation>
</comment>
<evidence type="ECO:0000259" key="12">
    <source>
        <dbReference type="PROSITE" id="PS50109"/>
    </source>
</evidence>
<sequence>MKSFRARIVIWTSVVAGLVMLGFGIAGNFAFEKIKLRQVDDSMHIFVARVAAPPTHSRYWDRMGGEIRSELEHRFGADAVVAVYGYRESDETEGEKKRFEVVTWGDLKGLFEDESALPLVDGLFDPNAQAARFGPPGPEGPGGRNRGRSPRVLAPPPLVESFSVKHGESGDLWRVSFAKHRGFNVLFAVNYEKVREDTVLMRRSFAVVFPIALIAMGASIWFFVTKAIRPVGQLSAAIENVSAQRLDARLSKEGVYSEFSSLIEHFNGMLERLERSFTQATRFSADAAHELKTPLAILQGQLEVALQNTEDGSEQQGLLAGLLEETHRLKAITRKLLILAKADAGTLEVQREKIDLRQRLKEWVELAEEDDPSARIVLDAEGAAGGFAAGDDTLIRQILNNLIGNALKYRSPREEAIRVELRRLNGRFQVEIENSCEPLSVEARGRLFDRFVRADAARNRSEDGTGLGLSLSLEFAKAQGGSLEQVDASDERRLRMRLTLPEFVEPNRIG</sequence>
<dbReference type="SMART" id="SM00304">
    <property type="entry name" value="HAMP"/>
    <property type="match status" value="1"/>
</dbReference>
<keyword evidence="11" id="KW-0472">Membrane</keyword>
<name>A0A934RU80_9BACT</name>
<evidence type="ECO:0000313" key="14">
    <source>
        <dbReference type="EMBL" id="MBK1876523.1"/>
    </source>
</evidence>
<accession>A0A934RU80</accession>
<dbReference type="InterPro" id="IPR003594">
    <property type="entry name" value="HATPase_dom"/>
</dbReference>
<dbReference type="Proteomes" id="UP000617628">
    <property type="component" value="Unassembled WGS sequence"/>
</dbReference>
<keyword evidence="8 11" id="KW-1133">Transmembrane helix</keyword>
<dbReference type="RefSeq" id="WP_200354740.1">
    <property type="nucleotide sequence ID" value="NZ_JAENIL010000010.1"/>
</dbReference>
<dbReference type="EMBL" id="JAENIL010000010">
    <property type="protein sequence ID" value="MBK1876523.1"/>
    <property type="molecule type" value="Genomic_DNA"/>
</dbReference>
<dbReference type="Pfam" id="PF00672">
    <property type="entry name" value="HAMP"/>
    <property type="match status" value="1"/>
</dbReference>
<dbReference type="PROSITE" id="PS50885">
    <property type="entry name" value="HAMP"/>
    <property type="match status" value="1"/>
</dbReference>
<evidence type="ECO:0000256" key="6">
    <source>
        <dbReference type="ARBA" id="ARBA00022692"/>
    </source>
</evidence>
<evidence type="ECO:0000256" key="4">
    <source>
        <dbReference type="ARBA" id="ARBA00022553"/>
    </source>
</evidence>
<keyword evidence="4" id="KW-0597">Phosphoprotein</keyword>
<dbReference type="Gene3D" id="6.10.340.10">
    <property type="match status" value="1"/>
</dbReference>
<feature type="transmembrane region" description="Helical" evidence="11">
    <location>
        <begin position="205"/>
        <end position="224"/>
    </location>
</feature>
<dbReference type="SUPFAM" id="SSF55874">
    <property type="entry name" value="ATPase domain of HSP90 chaperone/DNA topoisomerase II/histidine kinase"/>
    <property type="match status" value="1"/>
</dbReference>
<dbReference type="SMART" id="SM00387">
    <property type="entry name" value="HATPase_c"/>
    <property type="match status" value="1"/>
</dbReference>
<dbReference type="Gene3D" id="3.30.565.10">
    <property type="entry name" value="Histidine kinase-like ATPase, C-terminal domain"/>
    <property type="match status" value="1"/>
</dbReference>
<reference evidence="14" key="1">
    <citation type="submission" date="2021-01" db="EMBL/GenBank/DDBJ databases">
        <title>Modified the classification status of verrucomicrobia.</title>
        <authorList>
            <person name="Feng X."/>
        </authorList>
    </citation>
    <scope>NUCLEOTIDE SEQUENCE</scope>
    <source>
        <strain evidence="14">KCTC 13126</strain>
    </source>
</reference>
<dbReference type="PANTHER" id="PTHR45436:SF5">
    <property type="entry name" value="SENSOR HISTIDINE KINASE TRCS"/>
    <property type="match status" value="1"/>
</dbReference>
<dbReference type="Pfam" id="PF02518">
    <property type="entry name" value="HATPase_c"/>
    <property type="match status" value="1"/>
</dbReference>
<comment type="catalytic activity">
    <reaction evidence="1">
        <text>ATP + protein L-histidine = ADP + protein N-phospho-L-histidine.</text>
        <dbReference type="EC" id="2.7.13.3"/>
    </reaction>
</comment>
<dbReference type="SUPFAM" id="SSF47384">
    <property type="entry name" value="Homodimeric domain of signal transducing histidine kinase"/>
    <property type="match status" value="1"/>
</dbReference>
<dbReference type="CDD" id="cd06225">
    <property type="entry name" value="HAMP"/>
    <property type="match status" value="1"/>
</dbReference>
<dbReference type="InterPro" id="IPR050428">
    <property type="entry name" value="TCS_sensor_his_kinase"/>
</dbReference>
<keyword evidence="5" id="KW-0808">Transferase</keyword>
<evidence type="ECO:0000256" key="10">
    <source>
        <dbReference type="SAM" id="MobiDB-lite"/>
    </source>
</evidence>
<feature type="transmembrane region" description="Helical" evidence="11">
    <location>
        <begin position="6"/>
        <end position="31"/>
    </location>
</feature>
<keyword evidence="15" id="KW-1185">Reference proteome</keyword>
<feature type="region of interest" description="Disordered" evidence="10">
    <location>
        <begin position="130"/>
        <end position="151"/>
    </location>
</feature>
<dbReference type="CDD" id="cd00082">
    <property type="entry name" value="HisKA"/>
    <property type="match status" value="1"/>
</dbReference>
<dbReference type="InterPro" id="IPR036890">
    <property type="entry name" value="HATPase_C_sf"/>
</dbReference>
<evidence type="ECO:0000256" key="5">
    <source>
        <dbReference type="ARBA" id="ARBA00022679"/>
    </source>
</evidence>
<dbReference type="GO" id="GO:0000155">
    <property type="term" value="F:phosphorelay sensor kinase activity"/>
    <property type="evidence" value="ECO:0007669"/>
    <property type="project" value="InterPro"/>
</dbReference>
<evidence type="ECO:0000256" key="1">
    <source>
        <dbReference type="ARBA" id="ARBA00000085"/>
    </source>
</evidence>
<evidence type="ECO:0000256" key="11">
    <source>
        <dbReference type="SAM" id="Phobius"/>
    </source>
</evidence>
<dbReference type="SMART" id="SM00388">
    <property type="entry name" value="HisKA"/>
    <property type="match status" value="1"/>
</dbReference>
<keyword evidence="6 11" id="KW-0812">Transmembrane</keyword>
<comment type="caution">
    <text evidence="14">The sequence shown here is derived from an EMBL/GenBank/DDBJ whole genome shotgun (WGS) entry which is preliminary data.</text>
</comment>